<dbReference type="OrthoDB" id="10257301at2759"/>
<gene>
    <name evidence="7" type="ORF">BDZ90DRAFT_234133</name>
</gene>
<evidence type="ECO:0000313" key="8">
    <source>
        <dbReference type="Proteomes" id="UP000245884"/>
    </source>
</evidence>
<feature type="repeat" description="WD" evidence="5">
    <location>
        <begin position="294"/>
        <end position="335"/>
    </location>
</feature>
<dbReference type="Proteomes" id="UP000245884">
    <property type="component" value="Unassembled WGS sequence"/>
</dbReference>
<organism evidence="7 8">
    <name type="scientific">Jaminaea rosea</name>
    <dbReference type="NCBI Taxonomy" id="1569628"/>
    <lineage>
        <taxon>Eukaryota</taxon>
        <taxon>Fungi</taxon>
        <taxon>Dikarya</taxon>
        <taxon>Basidiomycota</taxon>
        <taxon>Ustilaginomycotina</taxon>
        <taxon>Exobasidiomycetes</taxon>
        <taxon>Microstromatales</taxon>
        <taxon>Microstromatales incertae sedis</taxon>
        <taxon>Jaminaea</taxon>
    </lineage>
</organism>
<dbReference type="PANTHER" id="PTHR19857">
    <property type="entry name" value="MITOCHONDRIAL DIVISION PROTEIN 1-RELATED"/>
    <property type="match status" value="1"/>
</dbReference>
<dbReference type="RefSeq" id="XP_025359898.1">
    <property type="nucleotide sequence ID" value="XM_025506907.1"/>
</dbReference>
<reference evidence="7 8" key="1">
    <citation type="journal article" date="2018" name="Mol. Biol. Evol.">
        <title>Broad Genomic Sampling Reveals a Smut Pathogenic Ancestry of the Fungal Clade Ustilaginomycotina.</title>
        <authorList>
            <person name="Kijpornyongpan T."/>
            <person name="Mondo S.J."/>
            <person name="Barry K."/>
            <person name="Sandor L."/>
            <person name="Lee J."/>
            <person name="Lipzen A."/>
            <person name="Pangilinan J."/>
            <person name="LaButti K."/>
            <person name="Hainaut M."/>
            <person name="Henrissat B."/>
            <person name="Grigoriev I.V."/>
            <person name="Spatafora J.W."/>
            <person name="Aime M.C."/>
        </authorList>
    </citation>
    <scope>NUCLEOTIDE SEQUENCE [LARGE SCALE GENOMIC DNA]</scope>
    <source>
        <strain evidence="7 8">MCA 5214</strain>
    </source>
</reference>
<dbReference type="STRING" id="1569628.A0A316UJ46"/>
<dbReference type="PANTHER" id="PTHR19857:SF19">
    <property type="entry name" value="26S PROTEASOME REGULATORY SUBUNIT RPN14"/>
    <property type="match status" value="1"/>
</dbReference>
<dbReference type="PROSITE" id="PS50294">
    <property type="entry name" value="WD_REPEATS_REGION"/>
    <property type="match status" value="2"/>
</dbReference>
<evidence type="ECO:0000256" key="6">
    <source>
        <dbReference type="SAM" id="MobiDB-lite"/>
    </source>
</evidence>
<evidence type="ECO:0000256" key="3">
    <source>
        <dbReference type="ARBA" id="ARBA00022942"/>
    </source>
</evidence>
<keyword evidence="3" id="KW-0647">Proteasome</keyword>
<comment type="similarity">
    <text evidence="4">Belongs to the WD repeat PAAF1/RPN14 family.</text>
</comment>
<dbReference type="EMBL" id="KZ819676">
    <property type="protein sequence ID" value="PWN25286.1"/>
    <property type="molecule type" value="Genomic_DNA"/>
</dbReference>
<dbReference type="SMART" id="SM00320">
    <property type="entry name" value="WD40"/>
    <property type="match status" value="2"/>
</dbReference>
<proteinExistence type="inferred from homology"/>
<evidence type="ECO:0000313" key="7">
    <source>
        <dbReference type="EMBL" id="PWN25286.1"/>
    </source>
</evidence>
<dbReference type="GeneID" id="37028730"/>
<dbReference type="InterPro" id="IPR001680">
    <property type="entry name" value="WD40_rpt"/>
</dbReference>
<dbReference type="PROSITE" id="PS50082">
    <property type="entry name" value="WD_REPEATS_2"/>
    <property type="match status" value="2"/>
</dbReference>
<keyword evidence="1 5" id="KW-0853">WD repeat</keyword>
<dbReference type="InterPro" id="IPR036322">
    <property type="entry name" value="WD40_repeat_dom_sf"/>
</dbReference>
<dbReference type="Pfam" id="PF00400">
    <property type="entry name" value="WD40"/>
    <property type="match status" value="2"/>
</dbReference>
<feature type="repeat" description="WD" evidence="5">
    <location>
        <begin position="250"/>
        <end position="281"/>
    </location>
</feature>
<dbReference type="Gene3D" id="2.130.10.10">
    <property type="entry name" value="YVTN repeat-like/Quinoprotein amine dehydrogenase"/>
    <property type="match status" value="1"/>
</dbReference>
<dbReference type="InterPro" id="IPR051179">
    <property type="entry name" value="WD_repeat_multifunction"/>
</dbReference>
<name>A0A316UJ46_9BASI</name>
<accession>A0A316UJ46</accession>
<dbReference type="SUPFAM" id="SSF50978">
    <property type="entry name" value="WD40 repeat-like"/>
    <property type="match status" value="1"/>
</dbReference>
<dbReference type="AlphaFoldDB" id="A0A316UJ46"/>
<evidence type="ECO:0000256" key="4">
    <source>
        <dbReference type="ARBA" id="ARBA00038321"/>
    </source>
</evidence>
<keyword evidence="8" id="KW-1185">Reference proteome</keyword>
<sequence>MASSSSSSSSTSPAPPRSFLLPYTTLQPTYLDVHADISSGSVSAEDVFLSVYAENAPSKSLHATLRLSQREGDTSASPPIALELIKGGKGLLSVKEADEGGEGEKGIARDLFVSTPGASTSAHPPTSPLHLQNSPHLPSHGVRLRLPCVTLSRLLKGTRSQAALDRGAGGSISAFDVAASEDDESGGYSFVVAGEEAECRLGSLVLPQKRAQSSTGSGRGDAIESVQEKAQRRMAEKRAAAAAQLKMVDVKGHVGDVTCARFFPSGKVILTSTNDGLIRLYPTSPPTSSPARQFKGHRRAVSSLSILGRGKRFLSSSRDGTLKLWDVPGGKCLRTLHTSRVSPVESLAILPLPAKDLPRDEGEATGSWLVLAGCANGSIEPFALRIDALPSPADEDEQPQVAIHSLSLPHIPPTTYPSDLPDGTTAPGSTDHWALVPSSAVWALDIMLAHHDNDDKQEGASSWIVAGTKTGLVRLFKIGREGMQRIGEMVGRMHEDRDEQEQSEEMPVIREHCIVRRNDSGVNAVRFVPSTTSRGPPDVVVATTDGTPYRLTWDAAQEDAALTPRVAEEYTGWEAGDAVEEIALLAREGEDVKVGLAGAEGCVRVY</sequence>
<evidence type="ECO:0000256" key="1">
    <source>
        <dbReference type="ARBA" id="ARBA00022574"/>
    </source>
</evidence>
<dbReference type="GO" id="GO:0000502">
    <property type="term" value="C:proteasome complex"/>
    <property type="evidence" value="ECO:0007669"/>
    <property type="project" value="UniProtKB-KW"/>
</dbReference>
<dbReference type="InterPro" id="IPR015943">
    <property type="entry name" value="WD40/YVTN_repeat-like_dom_sf"/>
</dbReference>
<feature type="region of interest" description="Disordered" evidence="6">
    <location>
        <begin position="209"/>
        <end position="229"/>
    </location>
</feature>
<protein>
    <submittedName>
        <fullName evidence="7">WD40 repeat-like protein</fullName>
    </submittedName>
</protein>
<evidence type="ECO:0000256" key="5">
    <source>
        <dbReference type="PROSITE-ProRule" id="PRU00221"/>
    </source>
</evidence>
<keyword evidence="2" id="KW-0677">Repeat</keyword>
<evidence type="ECO:0000256" key="2">
    <source>
        <dbReference type="ARBA" id="ARBA00022737"/>
    </source>
</evidence>